<dbReference type="EMBL" id="MFRA01000008">
    <property type="protein sequence ID" value="OGH92059.1"/>
    <property type="molecule type" value="Genomic_DNA"/>
</dbReference>
<dbReference type="InterPro" id="IPR007211">
    <property type="entry name" value="DUF378"/>
</dbReference>
<organism evidence="2 3">
    <name type="scientific">Candidatus Magasanikbacteria bacterium RIFOXYD1_FULL_40_23</name>
    <dbReference type="NCBI Taxonomy" id="1798705"/>
    <lineage>
        <taxon>Bacteria</taxon>
        <taxon>Candidatus Magasanikiibacteriota</taxon>
    </lineage>
</organism>
<evidence type="ECO:0008006" key="4">
    <source>
        <dbReference type="Google" id="ProtNLM"/>
    </source>
</evidence>
<reference evidence="2 3" key="1">
    <citation type="journal article" date="2016" name="Nat. Commun.">
        <title>Thousands of microbial genomes shed light on interconnected biogeochemical processes in an aquifer system.</title>
        <authorList>
            <person name="Anantharaman K."/>
            <person name="Brown C.T."/>
            <person name="Hug L.A."/>
            <person name="Sharon I."/>
            <person name="Castelle C.J."/>
            <person name="Probst A.J."/>
            <person name="Thomas B.C."/>
            <person name="Singh A."/>
            <person name="Wilkins M.J."/>
            <person name="Karaoz U."/>
            <person name="Brodie E.L."/>
            <person name="Williams K.H."/>
            <person name="Hubbard S.S."/>
            <person name="Banfield J.F."/>
        </authorList>
    </citation>
    <scope>NUCLEOTIDE SEQUENCE [LARGE SCALE GENOMIC DNA]</scope>
</reference>
<feature type="transmembrane region" description="Helical" evidence="1">
    <location>
        <begin position="7"/>
        <end position="30"/>
    </location>
</feature>
<dbReference type="AlphaFoldDB" id="A0A1F6P7A8"/>
<gene>
    <name evidence="2" type="ORF">A2563_00505</name>
</gene>
<dbReference type="STRING" id="1798705.A2563_00505"/>
<keyword evidence="1" id="KW-0812">Transmembrane</keyword>
<evidence type="ECO:0000256" key="1">
    <source>
        <dbReference type="SAM" id="Phobius"/>
    </source>
</evidence>
<accession>A0A1F6P7A8</accession>
<keyword evidence="1" id="KW-0472">Membrane</keyword>
<dbReference type="PANTHER" id="PTHR37304:SF1">
    <property type="entry name" value="MEMBRANE PROTEIN"/>
    <property type="match status" value="1"/>
</dbReference>
<proteinExistence type="predicted"/>
<dbReference type="Pfam" id="PF04070">
    <property type="entry name" value="DUF378"/>
    <property type="match status" value="1"/>
</dbReference>
<keyword evidence="1" id="KW-1133">Transmembrane helix</keyword>
<dbReference type="PANTHER" id="PTHR37304">
    <property type="entry name" value="MEMBRANE PROTEIN-RELATED"/>
    <property type="match status" value="1"/>
</dbReference>
<evidence type="ECO:0000313" key="2">
    <source>
        <dbReference type="EMBL" id="OGH92059.1"/>
    </source>
</evidence>
<evidence type="ECO:0000313" key="3">
    <source>
        <dbReference type="Proteomes" id="UP000176634"/>
    </source>
</evidence>
<comment type="caution">
    <text evidence="2">The sequence shown here is derived from an EMBL/GenBank/DDBJ whole genome shotgun (WGS) entry which is preliminary data.</text>
</comment>
<dbReference type="Proteomes" id="UP000176634">
    <property type="component" value="Unassembled WGS sequence"/>
</dbReference>
<feature type="transmembrane region" description="Helical" evidence="1">
    <location>
        <begin position="42"/>
        <end position="61"/>
    </location>
</feature>
<sequence>MKQNKGLHMVAFLLVIVGGLNWLLVGLFGWDVGMLFGGQGATVSRVIYVLVGLSAVSLLCCHKSECKMCGETKPPTV</sequence>
<protein>
    <recommendedName>
        <fullName evidence="4">DUF378 domain-containing protein</fullName>
    </recommendedName>
</protein>
<name>A0A1F6P7A8_9BACT</name>